<accession>A0A9Q9LZ31</accession>
<proteinExistence type="predicted"/>
<geneLocation type="plasmid" evidence="1 2">
    <name>unnamed1</name>
</geneLocation>
<organism evidence="1 2">
    <name type="scientific">Aliiroseovarius crassostreae</name>
    <dbReference type="NCBI Taxonomy" id="154981"/>
    <lineage>
        <taxon>Bacteria</taxon>
        <taxon>Pseudomonadati</taxon>
        <taxon>Pseudomonadota</taxon>
        <taxon>Alphaproteobacteria</taxon>
        <taxon>Rhodobacterales</taxon>
        <taxon>Paracoccaceae</taxon>
        <taxon>Aliiroseovarius</taxon>
    </lineage>
</organism>
<dbReference type="Proteomes" id="UP001057991">
    <property type="component" value="Plasmid unnamed1"/>
</dbReference>
<reference evidence="1" key="1">
    <citation type="submission" date="2021-08" db="EMBL/GenBank/DDBJ databases">
        <authorList>
            <person name="Nwanade C."/>
            <person name="Wang M."/>
            <person name="Masoudi A."/>
            <person name="Yu Z."/>
            <person name="Liu J."/>
        </authorList>
    </citation>
    <scope>NUCLEOTIDE SEQUENCE</scope>
    <source>
        <strain evidence="1">S056</strain>
        <plasmid evidence="1">unnamed1</plasmid>
    </source>
</reference>
<dbReference type="AlphaFoldDB" id="A0A9Q9LZ31"/>
<gene>
    <name evidence="1" type="ORF">K3X48_15260</name>
</gene>
<evidence type="ECO:0000313" key="1">
    <source>
        <dbReference type="EMBL" id="UWP97187.1"/>
    </source>
</evidence>
<name>A0A9Q9LZ31_9RHOB</name>
<protein>
    <submittedName>
        <fullName evidence="1">Uncharacterized protein</fullName>
    </submittedName>
</protein>
<keyword evidence="1" id="KW-0614">Plasmid</keyword>
<dbReference type="RefSeq" id="WP_259807041.1">
    <property type="nucleotide sequence ID" value="NZ_CP080777.1"/>
</dbReference>
<evidence type="ECO:0000313" key="2">
    <source>
        <dbReference type="Proteomes" id="UP001057991"/>
    </source>
</evidence>
<sequence length="118" mass="13278">MKTLYISSLESERFRPVRKVTVEDVTALNTAKPALIVQIEGKDGSTLDGVSGRYVLIDRHAGYRVDKIETFPHFVFVCALQSDFDPLDELDKDHLSIIAWGELYDTPATAKKWTGGEY</sequence>
<dbReference type="EMBL" id="CP080777">
    <property type="protein sequence ID" value="UWP97187.1"/>
    <property type="molecule type" value="Genomic_DNA"/>
</dbReference>